<evidence type="ECO:0000313" key="23">
    <source>
        <dbReference type="Proteomes" id="UP001285441"/>
    </source>
</evidence>
<keyword evidence="11 19" id="KW-1133">Transmembrane helix</keyword>
<evidence type="ECO:0000256" key="5">
    <source>
        <dbReference type="ARBA" id="ARBA00005363"/>
    </source>
</evidence>
<dbReference type="PANTHER" id="PTHR15071">
    <property type="entry name" value="MANNOSE-6-PHOSPHATE RECEPTOR FAMILY MEMBER"/>
    <property type="match status" value="1"/>
</dbReference>
<evidence type="ECO:0000256" key="17">
    <source>
        <dbReference type="ARBA" id="ARBA00023329"/>
    </source>
</evidence>
<keyword evidence="15 19" id="KW-0472">Membrane</keyword>
<keyword evidence="13" id="KW-0333">Golgi apparatus</keyword>
<dbReference type="PANTHER" id="PTHR15071:SF13">
    <property type="entry name" value="AUTOPHAGY-RELATED PROTEIN 27"/>
    <property type="match status" value="1"/>
</dbReference>
<keyword evidence="8 19" id="KW-0812">Transmembrane</keyword>
<dbReference type="GO" id="GO:0000139">
    <property type="term" value="C:Golgi membrane"/>
    <property type="evidence" value="ECO:0007669"/>
    <property type="project" value="UniProtKB-SubCell"/>
</dbReference>
<dbReference type="Pfam" id="PF09451">
    <property type="entry name" value="ATG27"/>
    <property type="match status" value="1"/>
</dbReference>
<dbReference type="GO" id="GO:0034045">
    <property type="term" value="C:phagophore assembly site membrane"/>
    <property type="evidence" value="ECO:0007669"/>
    <property type="project" value="UniProtKB-SubCell"/>
</dbReference>
<keyword evidence="17" id="KW-0968">Cytoplasmic vesicle</keyword>
<dbReference type="AlphaFoldDB" id="A0AAE0U1E6"/>
<evidence type="ECO:0000256" key="15">
    <source>
        <dbReference type="ARBA" id="ARBA00023136"/>
    </source>
</evidence>
<evidence type="ECO:0000256" key="16">
    <source>
        <dbReference type="ARBA" id="ARBA00023157"/>
    </source>
</evidence>
<keyword evidence="7" id="KW-0813">Transport</keyword>
<dbReference type="GO" id="GO:0030659">
    <property type="term" value="C:cytoplasmic vesicle membrane"/>
    <property type="evidence" value="ECO:0007669"/>
    <property type="project" value="UniProtKB-SubCell"/>
</dbReference>
<feature type="domain" description="MRH" evidence="21">
    <location>
        <begin position="37"/>
        <end position="274"/>
    </location>
</feature>
<dbReference type="GO" id="GO:0015031">
    <property type="term" value="P:protein transport"/>
    <property type="evidence" value="ECO:0007669"/>
    <property type="project" value="UniProtKB-KW"/>
</dbReference>
<feature type="signal peptide" evidence="20">
    <location>
        <begin position="1"/>
        <end position="34"/>
    </location>
</feature>
<sequence>MTPPSTRRWRGLEPTSALLSLLLLTASNPLLADAKLLDCSKVVVNDHKYDFSKLGGPRSVVTTQYSPPSYYNTTYTLDLCAPLKRKGDVAKQDECPNGSRVCAIKHHWDSETSKSRTENVIPIAGNLADQGGGTLDWHAEHIPGKADSESEDERDGGLRLTLPGGIYQHRAQSAVIEFRCNRKFNGTEGEWESEDGYEPGEWDKEKATKRDDDKSDDKDKEKKPDNNEDVEGFPEKQRKKEGDVALIWESYKLAEDEKSNTLHLTWHTQFACISNVSDEPSPESSRWGLFTWLFIIVFLAVASYLIFGSWLNYNRYGARGWDLLPHGDAIRDIPWLLKDWTRRVLNTVQSSGSRGGYSAV</sequence>
<organism evidence="22 23">
    <name type="scientific">Podospora didyma</name>
    <dbReference type="NCBI Taxonomy" id="330526"/>
    <lineage>
        <taxon>Eukaryota</taxon>
        <taxon>Fungi</taxon>
        <taxon>Dikarya</taxon>
        <taxon>Ascomycota</taxon>
        <taxon>Pezizomycotina</taxon>
        <taxon>Sordariomycetes</taxon>
        <taxon>Sordariomycetidae</taxon>
        <taxon>Sordariales</taxon>
        <taxon>Podosporaceae</taxon>
        <taxon>Podospora</taxon>
    </lineage>
</organism>
<evidence type="ECO:0000256" key="7">
    <source>
        <dbReference type="ARBA" id="ARBA00022448"/>
    </source>
</evidence>
<proteinExistence type="inferred from homology"/>
<dbReference type="GO" id="GO:0031966">
    <property type="term" value="C:mitochondrial membrane"/>
    <property type="evidence" value="ECO:0007669"/>
    <property type="project" value="UniProtKB-SubCell"/>
</dbReference>
<dbReference type="InterPro" id="IPR009011">
    <property type="entry name" value="Man6P_isomerase_rcpt-bd_dom_sf"/>
</dbReference>
<comment type="subcellular location">
    <subcellularLocation>
        <location evidence="2">Cytoplasmic vesicle membrane</location>
        <topology evidence="2">Single-pass type I membrane protein</topology>
    </subcellularLocation>
    <subcellularLocation>
        <location evidence="4">Golgi apparatus membrane</location>
        <topology evidence="4">Single-pass type I membrane protein</topology>
    </subcellularLocation>
    <subcellularLocation>
        <location evidence="1">Mitochondrion membrane</location>
        <topology evidence="1">Single-pass membrane protein</topology>
    </subcellularLocation>
    <subcellularLocation>
        <location evidence="3">Preautophagosomal structure membrane</location>
        <topology evidence="3">Single-pass type I membrane protein</topology>
    </subcellularLocation>
</comment>
<feature type="chain" id="PRO_5041899930" description="Autophagy-related protein 27" evidence="20">
    <location>
        <begin position="35"/>
        <end position="360"/>
    </location>
</feature>
<evidence type="ECO:0000259" key="21">
    <source>
        <dbReference type="PROSITE" id="PS51914"/>
    </source>
</evidence>
<evidence type="ECO:0000256" key="14">
    <source>
        <dbReference type="ARBA" id="ARBA00023128"/>
    </source>
</evidence>
<keyword evidence="10" id="KW-0653">Protein transport</keyword>
<reference evidence="22" key="2">
    <citation type="submission" date="2023-06" db="EMBL/GenBank/DDBJ databases">
        <authorList>
            <consortium name="Lawrence Berkeley National Laboratory"/>
            <person name="Haridas S."/>
            <person name="Hensen N."/>
            <person name="Bonometti L."/>
            <person name="Westerberg I."/>
            <person name="Brannstrom I.O."/>
            <person name="Guillou S."/>
            <person name="Cros-Aarteil S."/>
            <person name="Calhoun S."/>
            <person name="Kuo A."/>
            <person name="Mondo S."/>
            <person name="Pangilinan J."/>
            <person name="Riley R."/>
            <person name="LaButti K."/>
            <person name="Andreopoulos B."/>
            <person name="Lipzen A."/>
            <person name="Chen C."/>
            <person name="Yanf M."/>
            <person name="Daum C."/>
            <person name="Ng V."/>
            <person name="Clum A."/>
            <person name="Steindorff A."/>
            <person name="Ohm R."/>
            <person name="Martin F."/>
            <person name="Silar P."/>
            <person name="Natvig D."/>
            <person name="Lalanne C."/>
            <person name="Gautier V."/>
            <person name="Ament-velasquez S.L."/>
            <person name="Kruys A."/>
            <person name="Hutchinson M.I."/>
            <person name="Powell A.J."/>
            <person name="Barry K."/>
            <person name="Miller A.N."/>
            <person name="Grigoriev I.V."/>
            <person name="Debuchy R."/>
            <person name="Gladieux P."/>
            <person name="Thoren M.H."/>
            <person name="Johannesson H."/>
        </authorList>
    </citation>
    <scope>NUCLEOTIDE SEQUENCE</scope>
    <source>
        <strain evidence="22">CBS 232.78</strain>
    </source>
</reference>
<evidence type="ECO:0000256" key="3">
    <source>
        <dbReference type="ARBA" id="ARBA00004472"/>
    </source>
</evidence>
<name>A0AAE0U1E6_9PEZI</name>
<dbReference type="InterPro" id="IPR018939">
    <property type="entry name" value="Autophagy-rel_prot_27"/>
</dbReference>
<keyword evidence="9 20" id="KW-0732">Signal</keyword>
<evidence type="ECO:0000256" key="8">
    <source>
        <dbReference type="ARBA" id="ARBA00022692"/>
    </source>
</evidence>
<evidence type="ECO:0000256" key="20">
    <source>
        <dbReference type="SAM" id="SignalP"/>
    </source>
</evidence>
<evidence type="ECO:0000256" key="18">
    <source>
        <dbReference type="SAM" id="MobiDB-lite"/>
    </source>
</evidence>
<evidence type="ECO:0000256" key="6">
    <source>
        <dbReference type="ARBA" id="ARBA00013776"/>
    </source>
</evidence>
<keyword evidence="16" id="KW-1015">Disulfide bond</keyword>
<dbReference type="GO" id="GO:0006914">
    <property type="term" value="P:autophagy"/>
    <property type="evidence" value="ECO:0007669"/>
    <property type="project" value="UniProtKB-KW"/>
</dbReference>
<keyword evidence="23" id="KW-1185">Reference proteome</keyword>
<keyword evidence="12" id="KW-0072">Autophagy</keyword>
<dbReference type="PROSITE" id="PS51914">
    <property type="entry name" value="MRH"/>
    <property type="match status" value="1"/>
</dbReference>
<evidence type="ECO:0000256" key="19">
    <source>
        <dbReference type="SAM" id="Phobius"/>
    </source>
</evidence>
<evidence type="ECO:0000313" key="22">
    <source>
        <dbReference type="EMBL" id="KAK3387473.1"/>
    </source>
</evidence>
<feature type="region of interest" description="Disordered" evidence="18">
    <location>
        <begin position="137"/>
        <end position="160"/>
    </location>
</feature>
<evidence type="ECO:0000256" key="10">
    <source>
        <dbReference type="ARBA" id="ARBA00022927"/>
    </source>
</evidence>
<reference evidence="22" key="1">
    <citation type="journal article" date="2023" name="Mol. Phylogenet. Evol.">
        <title>Genome-scale phylogeny and comparative genomics of the fungal order Sordariales.</title>
        <authorList>
            <person name="Hensen N."/>
            <person name="Bonometti L."/>
            <person name="Westerberg I."/>
            <person name="Brannstrom I.O."/>
            <person name="Guillou S."/>
            <person name="Cros-Aarteil S."/>
            <person name="Calhoun S."/>
            <person name="Haridas S."/>
            <person name="Kuo A."/>
            <person name="Mondo S."/>
            <person name="Pangilinan J."/>
            <person name="Riley R."/>
            <person name="LaButti K."/>
            <person name="Andreopoulos B."/>
            <person name="Lipzen A."/>
            <person name="Chen C."/>
            <person name="Yan M."/>
            <person name="Daum C."/>
            <person name="Ng V."/>
            <person name="Clum A."/>
            <person name="Steindorff A."/>
            <person name="Ohm R.A."/>
            <person name="Martin F."/>
            <person name="Silar P."/>
            <person name="Natvig D.O."/>
            <person name="Lalanne C."/>
            <person name="Gautier V."/>
            <person name="Ament-Velasquez S.L."/>
            <person name="Kruys A."/>
            <person name="Hutchinson M.I."/>
            <person name="Powell A.J."/>
            <person name="Barry K."/>
            <person name="Miller A.N."/>
            <person name="Grigoriev I.V."/>
            <person name="Debuchy R."/>
            <person name="Gladieux P."/>
            <person name="Hiltunen Thoren M."/>
            <person name="Johannesson H."/>
        </authorList>
    </citation>
    <scope>NUCLEOTIDE SEQUENCE</scope>
    <source>
        <strain evidence="22">CBS 232.78</strain>
    </source>
</reference>
<evidence type="ECO:0000256" key="13">
    <source>
        <dbReference type="ARBA" id="ARBA00023034"/>
    </source>
</evidence>
<feature type="compositionally biased region" description="Acidic residues" evidence="18">
    <location>
        <begin position="189"/>
        <end position="200"/>
    </location>
</feature>
<comment type="caution">
    <text evidence="22">The sequence shown here is derived from an EMBL/GenBank/DDBJ whole genome shotgun (WGS) entry which is preliminary data.</text>
</comment>
<keyword evidence="14" id="KW-0496">Mitochondrion</keyword>
<feature type="compositionally biased region" description="Basic and acidic residues" evidence="18">
    <location>
        <begin position="137"/>
        <end position="148"/>
    </location>
</feature>
<dbReference type="Gene3D" id="2.70.130.10">
    <property type="entry name" value="Mannose-6-phosphate receptor binding domain"/>
    <property type="match status" value="1"/>
</dbReference>
<gene>
    <name evidence="22" type="ORF">B0H63DRAFT_158149</name>
</gene>
<dbReference type="InterPro" id="IPR044865">
    <property type="entry name" value="MRH_dom"/>
</dbReference>
<comment type="similarity">
    <text evidence="5">Belongs to the ATG27 family.</text>
</comment>
<accession>A0AAE0U1E6</accession>
<protein>
    <recommendedName>
        <fullName evidence="6">Autophagy-related protein 27</fullName>
    </recommendedName>
</protein>
<evidence type="ECO:0000256" key="1">
    <source>
        <dbReference type="ARBA" id="ARBA00004304"/>
    </source>
</evidence>
<evidence type="ECO:0000256" key="9">
    <source>
        <dbReference type="ARBA" id="ARBA00022729"/>
    </source>
</evidence>
<evidence type="ECO:0000256" key="4">
    <source>
        <dbReference type="ARBA" id="ARBA00004614"/>
    </source>
</evidence>
<feature type="region of interest" description="Disordered" evidence="18">
    <location>
        <begin position="188"/>
        <end position="238"/>
    </location>
</feature>
<evidence type="ECO:0000256" key="2">
    <source>
        <dbReference type="ARBA" id="ARBA00004358"/>
    </source>
</evidence>
<feature type="transmembrane region" description="Helical" evidence="19">
    <location>
        <begin position="287"/>
        <end position="307"/>
    </location>
</feature>
<evidence type="ECO:0000256" key="12">
    <source>
        <dbReference type="ARBA" id="ARBA00023006"/>
    </source>
</evidence>
<dbReference type="Proteomes" id="UP001285441">
    <property type="component" value="Unassembled WGS sequence"/>
</dbReference>
<dbReference type="SUPFAM" id="SSF50911">
    <property type="entry name" value="Mannose 6-phosphate receptor domain"/>
    <property type="match status" value="1"/>
</dbReference>
<feature type="compositionally biased region" description="Basic and acidic residues" evidence="18">
    <location>
        <begin position="201"/>
        <end position="226"/>
    </location>
</feature>
<evidence type="ECO:0000256" key="11">
    <source>
        <dbReference type="ARBA" id="ARBA00022989"/>
    </source>
</evidence>
<dbReference type="EMBL" id="JAULSW010000003">
    <property type="protein sequence ID" value="KAK3387473.1"/>
    <property type="molecule type" value="Genomic_DNA"/>
</dbReference>